<feature type="compositionally biased region" description="Low complexity" evidence="1">
    <location>
        <begin position="56"/>
        <end position="73"/>
    </location>
</feature>
<evidence type="ECO:0000256" key="1">
    <source>
        <dbReference type="SAM" id="MobiDB-lite"/>
    </source>
</evidence>
<dbReference type="VEuPathDB" id="FungiDB:H257_19553"/>
<protein>
    <submittedName>
        <fullName evidence="2">Uncharacterized protein</fullName>
    </submittedName>
</protein>
<dbReference type="AlphaFoldDB" id="A0A3R7YE60"/>
<gene>
    <name evidence="2" type="ORF">B5M09_008459</name>
</gene>
<evidence type="ECO:0000313" key="3">
    <source>
        <dbReference type="Proteomes" id="UP000284702"/>
    </source>
</evidence>
<accession>A0A3R7YE60</accession>
<feature type="region of interest" description="Disordered" evidence="1">
    <location>
        <begin position="1"/>
        <end position="97"/>
    </location>
</feature>
<keyword evidence="3" id="KW-1185">Reference proteome</keyword>
<feature type="compositionally biased region" description="Pro residues" evidence="1">
    <location>
        <begin position="28"/>
        <end position="38"/>
    </location>
</feature>
<reference evidence="2" key="1">
    <citation type="submission" date="2018-07" db="EMBL/GenBank/DDBJ databases">
        <title>Annotation of Aphanomyces astaci genome assembly.</title>
        <authorList>
            <person name="Studholme D.J."/>
        </authorList>
    </citation>
    <scope>NUCLEOTIDE SEQUENCE [LARGE SCALE GENOMIC DNA]</scope>
    <source>
        <strain evidence="2">Pc</strain>
    </source>
</reference>
<feature type="compositionally biased region" description="Pro residues" evidence="1">
    <location>
        <begin position="74"/>
        <end position="97"/>
    </location>
</feature>
<feature type="compositionally biased region" description="Polar residues" evidence="1">
    <location>
        <begin position="1"/>
        <end position="17"/>
    </location>
</feature>
<evidence type="ECO:0000313" key="2">
    <source>
        <dbReference type="EMBL" id="RQM27429.1"/>
    </source>
</evidence>
<name>A0A3R7YE60_APHAT</name>
<comment type="caution">
    <text evidence="2">The sequence shown here is derived from an EMBL/GenBank/DDBJ whole genome shotgun (WGS) entry which is preliminary data.</text>
</comment>
<proteinExistence type="predicted"/>
<sequence length="409" mass="44511">MSLSNLLCLGTMSTPTNPETPAVANPETPTPPNPPTPITPSGAAASVANAMDTTLVPSDDPAPSVDAPGLPVDAPVPPIDAPPPPVDAPAPPMDAPAPPIDAPVPPIDAPVPPRPPVVAPPALPDLFDLRAPYIVNVLERRDTPANCEMEDSRSKYQFRILLSDDTEQWIRSGHPQIKKYPRLFNIVRRYYNKLARDAELREEFPDNHIPLVSLEQFKSACPEYSKKIAASADMDCVLIAVTAAAKQLNLPLSYSHEEHEAFLAQLGFSGTYGLPIGALTRYMDWFMAHGLKIDRSLFKKNCLQGTSVGSNPAIYAMEVMVKNGPGVYLVATSDISKMGHYWTCLVSDDAVFCLSDLPVRGFFEYEQYIHLVSFIGKCVPITRQGPKASKKKMSKQAKKAAKRARTTTD</sequence>
<feature type="compositionally biased region" description="Basic residues" evidence="1">
    <location>
        <begin position="388"/>
        <end position="409"/>
    </location>
</feature>
<feature type="region of interest" description="Disordered" evidence="1">
    <location>
        <begin position="386"/>
        <end position="409"/>
    </location>
</feature>
<dbReference type="EMBL" id="MZMZ02002066">
    <property type="protein sequence ID" value="RQM27429.1"/>
    <property type="molecule type" value="Genomic_DNA"/>
</dbReference>
<organism evidence="2 3">
    <name type="scientific">Aphanomyces astaci</name>
    <name type="common">Crayfish plague agent</name>
    <dbReference type="NCBI Taxonomy" id="112090"/>
    <lineage>
        <taxon>Eukaryota</taxon>
        <taxon>Sar</taxon>
        <taxon>Stramenopiles</taxon>
        <taxon>Oomycota</taxon>
        <taxon>Saprolegniomycetes</taxon>
        <taxon>Saprolegniales</taxon>
        <taxon>Verrucalvaceae</taxon>
        <taxon>Aphanomyces</taxon>
    </lineage>
</organism>
<dbReference type="Proteomes" id="UP000284702">
    <property type="component" value="Unassembled WGS sequence"/>
</dbReference>